<dbReference type="InterPro" id="IPR001789">
    <property type="entry name" value="Sig_transdc_resp-reg_receiver"/>
</dbReference>
<name>A0A7C9F2Q6_9BACT</name>
<dbReference type="PROSITE" id="PS50110">
    <property type="entry name" value="RESPONSE_REGULATORY"/>
    <property type="match status" value="1"/>
</dbReference>
<evidence type="ECO:0000313" key="3">
    <source>
        <dbReference type="EMBL" id="MPR32985.1"/>
    </source>
</evidence>
<evidence type="ECO:0000256" key="1">
    <source>
        <dbReference type="PROSITE-ProRule" id="PRU00169"/>
    </source>
</evidence>
<accession>A0A7C9F2Q6</accession>
<dbReference type="Gene3D" id="3.40.50.2300">
    <property type="match status" value="1"/>
</dbReference>
<proteinExistence type="predicted"/>
<gene>
    <name evidence="3" type="ORF">GBK04_06335</name>
</gene>
<comment type="caution">
    <text evidence="3">The sequence shown here is derived from an EMBL/GenBank/DDBJ whole genome shotgun (WGS) entry which is preliminary data.</text>
</comment>
<evidence type="ECO:0000313" key="4">
    <source>
        <dbReference type="Proteomes" id="UP000479293"/>
    </source>
</evidence>
<dbReference type="SMART" id="SM00448">
    <property type="entry name" value="REC"/>
    <property type="match status" value="1"/>
</dbReference>
<dbReference type="RefSeq" id="WP_152757881.1">
    <property type="nucleotide sequence ID" value="NZ_WHLY01000002.1"/>
</dbReference>
<protein>
    <submittedName>
        <fullName evidence="3">Response regulator</fullName>
    </submittedName>
</protein>
<dbReference type="InterPro" id="IPR052893">
    <property type="entry name" value="TCS_response_regulator"/>
</dbReference>
<feature type="domain" description="Response regulatory" evidence="2">
    <location>
        <begin position="18"/>
        <end position="147"/>
    </location>
</feature>
<evidence type="ECO:0000259" key="2">
    <source>
        <dbReference type="PROSITE" id="PS50110"/>
    </source>
</evidence>
<dbReference type="InterPro" id="IPR011006">
    <property type="entry name" value="CheY-like_superfamily"/>
</dbReference>
<dbReference type="Pfam" id="PF00072">
    <property type="entry name" value="Response_reg"/>
    <property type="match status" value="1"/>
</dbReference>
<feature type="modified residue" description="4-aspartylphosphate" evidence="1">
    <location>
        <position position="76"/>
    </location>
</feature>
<dbReference type="GO" id="GO:0000160">
    <property type="term" value="P:phosphorelay signal transduction system"/>
    <property type="evidence" value="ECO:0007669"/>
    <property type="project" value="InterPro"/>
</dbReference>
<dbReference type="SUPFAM" id="SSF52172">
    <property type="entry name" value="CheY-like"/>
    <property type="match status" value="1"/>
</dbReference>
<dbReference type="Proteomes" id="UP000479293">
    <property type="component" value="Unassembled WGS sequence"/>
</dbReference>
<organism evidence="3 4">
    <name type="scientific">Salmonirosea aquatica</name>
    <dbReference type="NCBI Taxonomy" id="2654236"/>
    <lineage>
        <taxon>Bacteria</taxon>
        <taxon>Pseudomonadati</taxon>
        <taxon>Bacteroidota</taxon>
        <taxon>Cytophagia</taxon>
        <taxon>Cytophagales</taxon>
        <taxon>Spirosomataceae</taxon>
        <taxon>Salmonirosea</taxon>
    </lineage>
</organism>
<dbReference type="PANTHER" id="PTHR44520">
    <property type="entry name" value="RESPONSE REGULATOR RCP1-RELATED"/>
    <property type="match status" value="1"/>
</dbReference>
<dbReference type="AlphaFoldDB" id="A0A7C9F2Q6"/>
<reference evidence="3 4" key="1">
    <citation type="submission" date="2019-10" db="EMBL/GenBank/DDBJ databases">
        <title>Draft Genome Sequence of Cytophagaceae sp. SJW1-29.</title>
        <authorList>
            <person name="Choi A."/>
        </authorList>
    </citation>
    <scope>NUCLEOTIDE SEQUENCE [LARGE SCALE GENOMIC DNA]</scope>
    <source>
        <strain evidence="3 4">SJW1-29</strain>
    </source>
</reference>
<dbReference type="EMBL" id="WHLY01000002">
    <property type="protein sequence ID" value="MPR32985.1"/>
    <property type="molecule type" value="Genomic_DNA"/>
</dbReference>
<keyword evidence="1" id="KW-0597">Phosphoprotein</keyword>
<dbReference type="PANTHER" id="PTHR44520:SF2">
    <property type="entry name" value="RESPONSE REGULATOR RCP1"/>
    <property type="match status" value="1"/>
</dbReference>
<keyword evidence="4" id="KW-1185">Reference proteome</keyword>
<sequence>MTSSSASLTNIHNFKNITILLVEDNPDHLFLIRAALQECVPDIHLVETVDRKSALQYLASEWDKKGKNLPKLILLDLYLPTREEGLEALKGFKSFFAGRSQPSIPVVMFSFSDRVEDINDSYEFGANAYLVKSPDYEAWKKYFEGLRDFWLETVSLPMHEV</sequence>